<dbReference type="Proteomes" id="UP000006253">
    <property type="component" value="Unassembled WGS sequence"/>
</dbReference>
<name>A0A0E2AXV0_9LEPT</name>
<evidence type="ECO:0000313" key="1">
    <source>
        <dbReference type="EMBL" id="EKO13767.1"/>
    </source>
</evidence>
<protein>
    <submittedName>
        <fullName evidence="1">Uncharacterized protein</fullName>
    </submittedName>
</protein>
<sequence length="40" mass="4925">MNKSLQKIKKNLLKSWFESCLKVRRFKKTMGNKFQKSEYK</sequence>
<comment type="caution">
    <text evidence="1">The sequence shown here is derived from an EMBL/GenBank/DDBJ whole genome shotgun (WGS) entry which is preliminary data.</text>
</comment>
<dbReference type="EMBL" id="AHMY02000067">
    <property type="protein sequence ID" value="EKO13767.1"/>
    <property type="molecule type" value="Genomic_DNA"/>
</dbReference>
<accession>A0A0E2AXV0</accession>
<dbReference type="AlphaFoldDB" id="A0A0E2AXV0"/>
<organism evidence="1 2">
    <name type="scientific">Leptospira kirschneri str. H1</name>
    <dbReference type="NCBI Taxonomy" id="1049966"/>
    <lineage>
        <taxon>Bacteria</taxon>
        <taxon>Pseudomonadati</taxon>
        <taxon>Spirochaetota</taxon>
        <taxon>Spirochaetia</taxon>
        <taxon>Leptospirales</taxon>
        <taxon>Leptospiraceae</taxon>
        <taxon>Leptospira</taxon>
    </lineage>
</organism>
<evidence type="ECO:0000313" key="2">
    <source>
        <dbReference type="Proteomes" id="UP000006253"/>
    </source>
</evidence>
<reference evidence="1 2" key="1">
    <citation type="submission" date="2012-10" db="EMBL/GenBank/DDBJ databases">
        <authorList>
            <person name="Harkins D.M."/>
            <person name="Durkin A.S."/>
            <person name="Brinkac L.M."/>
            <person name="Selengut J.D."/>
            <person name="Sanka R."/>
            <person name="DePew J."/>
            <person name="Purushe J."/>
            <person name="Peacock S.J."/>
            <person name="Thaipadungpanit J."/>
            <person name="Wuthiekanun V.W."/>
            <person name="Day N.P."/>
            <person name="Vinetz J.M."/>
            <person name="Sutton G.G."/>
            <person name="Nelson W.C."/>
            <person name="Fouts D.E."/>
        </authorList>
    </citation>
    <scope>NUCLEOTIDE SEQUENCE [LARGE SCALE GENOMIC DNA]</scope>
    <source>
        <strain evidence="1 2">H1</strain>
    </source>
</reference>
<gene>
    <name evidence="1" type="ORF">LEP1GSC081_3024</name>
</gene>
<proteinExistence type="predicted"/>